<dbReference type="EMBL" id="CP027059">
    <property type="protein sequence ID" value="UQZ84159.1"/>
    <property type="molecule type" value="Genomic_DNA"/>
</dbReference>
<evidence type="ECO:0000256" key="7">
    <source>
        <dbReference type="SAM" id="Phobius"/>
    </source>
</evidence>
<keyword evidence="10" id="KW-1185">Reference proteome</keyword>
<accession>A0ABY4RNY5</accession>
<comment type="subcellular location">
    <subcellularLocation>
        <location evidence="1">Cell membrane</location>
        <topology evidence="1">Multi-pass membrane protein</topology>
    </subcellularLocation>
</comment>
<dbReference type="PANTHER" id="PTHR47371:SF3">
    <property type="entry name" value="PHOSPHOGLYCEROL TRANSFERASE I"/>
    <property type="match status" value="1"/>
</dbReference>
<dbReference type="SUPFAM" id="SSF53649">
    <property type="entry name" value="Alkaline phosphatase-like"/>
    <property type="match status" value="1"/>
</dbReference>
<protein>
    <submittedName>
        <fullName evidence="9">Lipoteichoic acid synthase 1</fullName>
    </submittedName>
</protein>
<dbReference type="InterPro" id="IPR050448">
    <property type="entry name" value="OpgB/LTA_synthase_biosynth"/>
</dbReference>
<dbReference type="PANTHER" id="PTHR47371">
    <property type="entry name" value="LIPOTEICHOIC ACID SYNTHASE"/>
    <property type="match status" value="1"/>
</dbReference>
<feature type="transmembrane region" description="Helical" evidence="7">
    <location>
        <begin position="21"/>
        <end position="42"/>
    </location>
</feature>
<proteinExistence type="predicted"/>
<evidence type="ECO:0000313" key="10">
    <source>
        <dbReference type="Proteomes" id="UP001057134"/>
    </source>
</evidence>
<dbReference type="Pfam" id="PF00884">
    <property type="entry name" value="Sulfatase"/>
    <property type="match status" value="1"/>
</dbReference>
<dbReference type="Gene3D" id="3.40.720.10">
    <property type="entry name" value="Alkaline Phosphatase, subunit A"/>
    <property type="match status" value="1"/>
</dbReference>
<dbReference type="InterPro" id="IPR017850">
    <property type="entry name" value="Alkaline_phosphatase_core_sf"/>
</dbReference>
<evidence type="ECO:0000256" key="4">
    <source>
        <dbReference type="ARBA" id="ARBA00022692"/>
    </source>
</evidence>
<evidence type="ECO:0000256" key="1">
    <source>
        <dbReference type="ARBA" id="ARBA00004651"/>
    </source>
</evidence>
<evidence type="ECO:0000256" key="2">
    <source>
        <dbReference type="ARBA" id="ARBA00004936"/>
    </source>
</evidence>
<comment type="pathway">
    <text evidence="2">Cell wall biogenesis; lipoteichoic acid biosynthesis.</text>
</comment>
<feature type="transmembrane region" description="Helical" evidence="7">
    <location>
        <begin position="62"/>
        <end position="82"/>
    </location>
</feature>
<organism evidence="9 10">
    <name type="scientific">Paenibacillus konkukensis</name>
    <dbReference type="NCBI Taxonomy" id="2020716"/>
    <lineage>
        <taxon>Bacteria</taxon>
        <taxon>Bacillati</taxon>
        <taxon>Bacillota</taxon>
        <taxon>Bacilli</taxon>
        <taxon>Bacillales</taxon>
        <taxon>Paenibacillaceae</taxon>
        <taxon>Paenibacillus</taxon>
    </lineage>
</organism>
<evidence type="ECO:0000313" key="9">
    <source>
        <dbReference type="EMBL" id="UQZ84159.1"/>
    </source>
</evidence>
<feature type="transmembrane region" description="Helical" evidence="7">
    <location>
        <begin position="89"/>
        <end position="107"/>
    </location>
</feature>
<evidence type="ECO:0000256" key="5">
    <source>
        <dbReference type="ARBA" id="ARBA00022989"/>
    </source>
</evidence>
<dbReference type="InterPro" id="IPR000917">
    <property type="entry name" value="Sulfatase_N"/>
</dbReference>
<evidence type="ECO:0000256" key="6">
    <source>
        <dbReference type="ARBA" id="ARBA00023136"/>
    </source>
</evidence>
<feature type="domain" description="Sulfatase N-terminal" evidence="8">
    <location>
        <begin position="268"/>
        <end position="558"/>
    </location>
</feature>
<keyword evidence="4 7" id="KW-0812">Transmembrane</keyword>
<feature type="transmembrane region" description="Helical" evidence="7">
    <location>
        <begin position="165"/>
        <end position="183"/>
    </location>
</feature>
<gene>
    <name evidence="9" type="primary">ltaS1_2</name>
    <name evidence="9" type="ORF">SK3146_03392</name>
</gene>
<evidence type="ECO:0000256" key="3">
    <source>
        <dbReference type="ARBA" id="ARBA00022475"/>
    </source>
</evidence>
<evidence type="ECO:0000259" key="8">
    <source>
        <dbReference type="Pfam" id="PF00884"/>
    </source>
</evidence>
<reference evidence="9" key="2">
    <citation type="journal article" date="2021" name="J Anim Sci Technol">
        <title>Complete genome sequence of Paenibacillus konkukensis sp. nov. SK3146 as a potential probiotic strain.</title>
        <authorList>
            <person name="Jung H.I."/>
            <person name="Park S."/>
            <person name="Niu K.M."/>
            <person name="Lee S.W."/>
            <person name="Kothari D."/>
            <person name="Yi K.J."/>
            <person name="Kim S.K."/>
        </authorList>
    </citation>
    <scope>NUCLEOTIDE SEQUENCE</scope>
    <source>
        <strain evidence="9">SK3146</strain>
    </source>
</reference>
<dbReference type="Proteomes" id="UP001057134">
    <property type="component" value="Chromosome"/>
</dbReference>
<name>A0ABY4RNY5_9BACL</name>
<dbReference type="RefSeq" id="WP_249866096.1">
    <property type="nucleotide sequence ID" value="NZ_CP027059.1"/>
</dbReference>
<keyword evidence="6 7" id="KW-0472">Membrane</keyword>
<reference evidence="9" key="1">
    <citation type="submission" date="2018-02" db="EMBL/GenBank/DDBJ databases">
        <authorList>
            <person name="Kim S.-K."/>
            <person name="Jung H.-I."/>
            <person name="Lee S.-W."/>
        </authorList>
    </citation>
    <scope>NUCLEOTIDE SEQUENCE</scope>
    <source>
        <strain evidence="9">SK3146</strain>
    </source>
</reference>
<dbReference type="CDD" id="cd16015">
    <property type="entry name" value="LTA_synthase"/>
    <property type="match status" value="1"/>
</dbReference>
<keyword evidence="3" id="KW-1003">Cell membrane</keyword>
<sequence>MKLQRKARHKRRTAPIERNRALKYGLIVIMLAVVPLLLVFGVEFIQRGSFPETWAWMMQNQKLFAVNAIIDLCVLVFFYSLFGSMMTGVTLASLLLSIMALVCYFKTKLIGEPFFPWDIFLKKEGMNIIPLVTGPAAIKRLAALGLLVVVLVAMHFVWPRLKMHIGGRAVLGILALVALYSLGVRTTWAAHLFDRAGVSEIVWDQKQNYSNNGMALAFTMNVKNSIISKPEGYSEPAMASLAQDLASDNMVQTASVSKQGDPFQGKQPNVIFIMNEAFWDPTLLPNVQYSEDPVPTIHKLQKESTSGYLLSPQFGGGTSNVEYEVLTGQSMSFLPDGSVPYQQYISKPVPSLASYFETQGYKSMGIHSYEGWFWNRESVYKELGFESFMSKDQFENPEYKGLFISDDEVSRNIIKQVDETDRPMFIYAVTMQNHGPYDDNRYGETEIKANGNLTDDARSILETYTQGAHDADQSLKMLIDHFQQSDEPTVIVFYGDHLPMLGLDYDVYKQGGLIGTGSWSLEETKKMHSVPFVMWSNVDLPQEQKPTLSDSFLGTYVLNKLGMEKPASLALNDKLLQEAPGLLRNLVVDADGGLHQSVPEDIQATVNQYRDLQYDQLFGKQYLAKYIDQEYLTKQALPNYNEEFAIPAAEGSGSGTGGKSS</sequence>
<keyword evidence="5 7" id="KW-1133">Transmembrane helix</keyword>
<feature type="transmembrane region" description="Helical" evidence="7">
    <location>
        <begin position="141"/>
        <end position="158"/>
    </location>
</feature>